<reference evidence="5 6" key="1">
    <citation type="submission" date="2016-09" db="EMBL/GenBank/DDBJ databases">
        <title>Desulfuribacillus arsenicus sp. nov., an obligately anaerobic, dissimilatory arsenic- and antimonate-reducing bacterium isolated from anoxic sediments.</title>
        <authorList>
            <person name="Abin C.A."/>
            <person name="Hollibaugh J.T."/>
        </authorList>
    </citation>
    <scope>NUCLEOTIDE SEQUENCE [LARGE SCALE GENOMIC DNA]</scope>
    <source>
        <strain evidence="5 6">MLFW-2</strain>
    </source>
</reference>
<evidence type="ECO:0000313" key="5">
    <source>
        <dbReference type="EMBL" id="OEH84504.1"/>
    </source>
</evidence>
<dbReference type="EMBL" id="MJAT01000038">
    <property type="protein sequence ID" value="OEH84504.1"/>
    <property type="molecule type" value="Genomic_DNA"/>
</dbReference>
<organism evidence="5 6">
    <name type="scientific">Desulfuribacillus stibiiarsenatis</name>
    <dbReference type="NCBI Taxonomy" id="1390249"/>
    <lineage>
        <taxon>Bacteria</taxon>
        <taxon>Bacillati</taxon>
        <taxon>Bacillota</taxon>
        <taxon>Desulfuribacillia</taxon>
        <taxon>Desulfuribacillales</taxon>
        <taxon>Desulfuribacillaceae</taxon>
        <taxon>Desulfuribacillus</taxon>
    </lineage>
</organism>
<dbReference type="InterPro" id="IPR001789">
    <property type="entry name" value="Sig_transdc_resp-reg_receiver"/>
</dbReference>
<evidence type="ECO:0000259" key="4">
    <source>
        <dbReference type="PROSITE" id="PS50110"/>
    </source>
</evidence>
<dbReference type="OrthoDB" id="3190595at2"/>
<proteinExistence type="inferred from homology"/>
<keyword evidence="2" id="KW-0238">DNA-binding</keyword>
<dbReference type="Pfam" id="PF03704">
    <property type="entry name" value="BTAD"/>
    <property type="match status" value="1"/>
</dbReference>
<dbReference type="Pfam" id="PF00486">
    <property type="entry name" value="Trans_reg_C"/>
    <property type="match status" value="1"/>
</dbReference>
<dbReference type="InterPro" id="IPR036388">
    <property type="entry name" value="WH-like_DNA-bd_sf"/>
</dbReference>
<protein>
    <recommendedName>
        <fullName evidence="4">Response regulatory domain-containing protein</fullName>
    </recommendedName>
</protein>
<keyword evidence="6" id="KW-1185">Reference proteome</keyword>
<dbReference type="InterPro" id="IPR001867">
    <property type="entry name" value="OmpR/PhoB-type_DNA-bd"/>
</dbReference>
<keyword evidence="3" id="KW-0597">Phosphoprotein</keyword>
<evidence type="ECO:0000256" key="3">
    <source>
        <dbReference type="PROSITE-ProRule" id="PRU00169"/>
    </source>
</evidence>
<dbReference type="AlphaFoldDB" id="A0A1E5L345"/>
<dbReference type="SMART" id="SM01043">
    <property type="entry name" value="BTAD"/>
    <property type="match status" value="1"/>
</dbReference>
<dbReference type="InterPro" id="IPR051677">
    <property type="entry name" value="AfsR-DnrI-RedD_regulator"/>
</dbReference>
<dbReference type="Proteomes" id="UP000095255">
    <property type="component" value="Unassembled WGS sequence"/>
</dbReference>
<name>A0A1E5L345_9FIRM</name>
<dbReference type="Pfam" id="PF00072">
    <property type="entry name" value="Response_reg"/>
    <property type="match status" value="1"/>
</dbReference>
<dbReference type="PROSITE" id="PS50110">
    <property type="entry name" value="RESPONSE_REGULATORY"/>
    <property type="match status" value="1"/>
</dbReference>
<dbReference type="SUPFAM" id="SSF48452">
    <property type="entry name" value="TPR-like"/>
    <property type="match status" value="1"/>
</dbReference>
<evidence type="ECO:0000313" key="6">
    <source>
        <dbReference type="Proteomes" id="UP000095255"/>
    </source>
</evidence>
<comment type="similarity">
    <text evidence="1">Belongs to the AfsR/DnrI/RedD regulatory family.</text>
</comment>
<dbReference type="SUPFAM" id="SSF52172">
    <property type="entry name" value="CheY-like"/>
    <property type="match status" value="1"/>
</dbReference>
<feature type="modified residue" description="4-aspartylphosphate" evidence="3">
    <location>
        <position position="54"/>
    </location>
</feature>
<dbReference type="InterPro" id="IPR011006">
    <property type="entry name" value="CheY-like_superfamily"/>
</dbReference>
<dbReference type="STRING" id="1390249.BHU72_09875"/>
<dbReference type="SMART" id="SM00448">
    <property type="entry name" value="REC"/>
    <property type="match status" value="1"/>
</dbReference>
<comment type="caution">
    <text evidence="5">The sequence shown here is derived from an EMBL/GenBank/DDBJ whole genome shotgun (WGS) entry which is preliminary data.</text>
</comment>
<dbReference type="PANTHER" id="PTHR35807">
    <property type="entry name" value="TRANSCRIPTIONAL REGULATOR REDD-RELATED"/>
    <property type="match status" value="1"/>
</dbReference>
<dbReference type="Gene3D" id="1.25.40.10">
    <property type="entry name" value="Tetratricopeptide repeat domain"/>
    <property type="match status" value="1"/>
</dbReference>
<dbReference type="InterPro" id="IPR005158">
    <property type="entry name" value="BTAD"/>
</dbReference>
<gene>
    <name evidence="5" type="ORF">BHU72_09875</name>
</gene>
<dbReference type="RefSeq" id="WP_069703217.1">
    <property type="nucleotide sequence ID" value="NZ_MJAT01000038.1"/>
</dbReference>
<evidence type="ECO:0000256" key="1">
    <source>
        <dbReference type="ARBA" id="ARBA00005820"/>
    </source>
</evidence>
<dbReference type="InterPro" id="IPR016032">
    <property type="entry name" value="Sig_transdc_resp-reg_C-effctor"/>
</dbReference>
<evidence type="ECO:0000256" key="2">
    <source>
        <dbReference type="ARBA" id="ARBA00023125"/>
    </source>
</evidence>
<dbReference type="GO" id="GO:0003677">
    <property type="term" value="F:DNA binding"/>
    <property type="evidence" value="ECO:0007669"/>
    <property type="project" value="UniProtKB-KW"/>
</dbReference>
<dbReference type="Gene3D" id="3.40.50.2300">
    <property type="match status" value="1"/>
</dbReference>
<dbReference type="GO" id="GO:0000160">
    <property type="term" value="P:phosphorelay signal transduction system"/>
    <property type="evidence" value="ECO:0007669"/>
    <property type="project" value="InterPro"/>
</dbReference>
<dbReference type="SUPFAM" id="SSF46894">
    <property type="entry name" value="C-terminal effector domain of the bipartite response regulators"/>
    <property type="match status" value="1"/>
</dbReference>
<dbReference type="InterPro" id="IPR011990">
    <property type="entry name" value="TPR-like_helical_dom_sf"/>
</dbReference>
<sequence>MRKVLLIDDEETGLDILEILLSEFEEIEVSGRYTDPVEALERLKVEIIDAVFLDIEMPEISGMEFARRVQEMNEQTKIIFVTAHMDFAVEAFEIESLDYILKPVTKARLHQSVRRILHATNKHKPKDSSISIRCFGHFDVYSHDENETLTWKTNKVRELCAYLIHFEGNLVERDRIIDTLWPEVPVDKARTSLYTNISYLRSTFKEHGFENVIMKKDSCYYINLLNFKCDLIEWKNLNNTIENISQENKHLFEKILDIYKDEYMAKSGYSWAEEKRQYICKNIYTVNNQLAKFYNGLGEIEKFLEYTEKEMELSRYSDEICQRLIKIHLEMKNRTAALIVYHNFVQVLQEELGIEPSLQTKRMLQQIINES</sequence>
<dbReference type="Gene3D" id="1.10.10.10">
    <property type="entry name" value="Winged helix-like DNA-binding domain superfamily/Winged helix DNA-binding domain"/>
    <property type="match status" value="1"/>
</dbReference>
<feature type="domain" description="Response regulatory" evidence="4">
    <location>
        <begin position="3"/>
        <end position="117"/>
    </location>
</feature>
<dbReference type="GO" id="GO:0006355">
    <property type="term" value="P:regulation of DNA-templated transcription"/>
    <property type="evidence" value="ECO:0007669"/>
    <property type="project" value="InterPro"/>
</dbReference>
<accession>A0A1E5L345</accession>